<keyword evidence="1" id="KW-0472">Membrane</keyword>
<gene>
    <name evidence="2" type="ORF">METZ01_LOCUS484750</name>
</gene>
<dbReference type="AlphaFoldDB" id="A0A383CHN9"/>
<keyword evidence="1" id="KW-1133">Transmembrane helix</keyword>
<organism evidence="2">
    <name type="scientific">marine metagenome</name>
    <dbReference type="NCBI Taxonomy" id="408172"/>
    <lineage>
        <taxon>unclassified sequences</taxon>
        <taxon>metagenomes</taxon>
        <taxon>ecological metagenomes</taxon>
    </lineage>
</organism>
<proteinExistence type="predicted"/>
<dbReference type="EMBL" id="UINC01209056">
    <property type="protein sequence ID" value="SVE31896.1"/>
    <property type="molecule type" value="Genomic_DNA"/>
</dbReference>
<evidence type="ECO:0000313" key="2">
    <source>
        <dbReference type="EMBL" id="SVE31896.1"/>
    </source>
</evidence>
<reference evidence="2" key="1">
    <citation type="submission" date="2018-05" db="EMBL/GenBank/DDBJ databases">
        <authorList>
            <person name="Lanie J.A."/>
            <person name="Ng W.-L."/>
            <person name="Kazmierczak K.M."/>
            <person name="Andrzejewski T.M."/>
            <person name="Davidsen T.M."/>
            <person name="Wayne K.J."/>
            <person name="Tettelin H."/>
            <person name="Glass J.I."/>
            <person name="Rusch D."/>
            <person name="Podicherti R."/>
            <person name="Tsui H.-C.T."/>
            <person name="Winkler M.E."/>
        </authorList>
    </citation>
    <scope>NUCLEOTIDE SEQUENCE</scope>
</reference>
<feature type="transmembrane region" description="Helical" evidence="1">
    <location>
        <begin position="12"/>
        <end position="34"/>
    </location>
</feature>
<protein>
    <submittedName>
        <fullName evidence="2">Uncharacterized protein</fullName>
    </submittedName>
</protein>
<name>A0A383CHN9_9ZZZZ</name>
<feature type="non-terminal residue" evidence="2">
    <location>
        <position position="37"/>
    </location>
</feature>
<accession>A0A383CHN9</accession>
<sequence length="37" mass="3736">MGSSNLPAPPIFARISGGSVTVPVSSMIISLLPVRSP</sequence>
<keyword evidence="1" id="KW-0812">Transmembrane</keyword>
<evidence type="ECO:0000256" key="1">
    <source>
        <dbReference type="SAM" id="Phobius"/>
    </source>
</evidence>